<protein>
    <submittedName>
        <fullName evidence="3">Uncharacterized protein</fullName>
    </submittedName>
</protein>
<reference evidence="3 4" key="1">
    <citation type="submission" date="2021-08" db="EMBL/GenBank/DDBJ databases">
        <title>Draft Genome Sequence of Phanerochaete sordida strain YK-624.</title>
        <authorList>
            <person name="Mori T."/>
            <person name="Dohra H."/>
            <person name="Suzuki T."/>
            <person name="Kawagishi H."/>
            <person name="Hirai H."/>
        </authorList>
    </citation>
    <scope>NUCLEOTIDE SEQUENCE [LARGE SCALE GENOMIC DNA]</scope>
    <source>
        <strain evidence="3 4">YK-624</strain>
    </source>
</reference>
<keyword evidence="2" id="KW-0472">Membrane</keyword>
<feature type="compositionally biased region" description="Low complexity" evidence="1">
    <location>
        <begin position="96"/>
        <end position="106"/>
    </location>
</feature>
<proteinExistence type="predicted"/>
<evidence type="ECO:0000256" key="1">
    <source>
        <dbReference type="SAM" id="MobiDB-lite"/>
    </source>
</evidence>
<gene>
    <name evidence="3" type="ORF">PsYK624_150400</name>
</gene>
<organism evidence="3 4">
    <name type="scientific">Phanerochaete sordida</name>
    <dbReference type="NCBI Taxonomy" id="48140"/>
    <lineage>
        <taxon>Eukaryota</taxon>
        <taxon>Fungi</taxon>
        <taxon>Dikarya</taxon>
        <taxon>Basidiomycota</taxon>
        <taxon>Agaricomycotina</taxon>
        <taxon>Agaricomycetes</taxon>
        <taxon>Polyporales</taxon>
        <taxon>Phanerochaetaceae</taxon>
        <taxon>Phanerochaete</taxon>
    </lineage>
</organism>
<comment type="caution">
    <text evidence="3">The sequence shown here is derived from an EMBL/GenBank/DDBJ whole genome shotgun (WGS) entry which is preliminary data.</text>
</comment>
<dbReference type="Proteomes" id="UP000703269">
    <property type="component" value="Unassembled WGS sequence"/>
</dbReference>
<keyword evidence="2" id="KW-0812">Transmembrane</keyword>
<name>A0A9P3LKP0_9APHY</name>
<sequence>MPAFTLSKNKAKAGPPKPKVARKASLKQWAGKMRRKLSTDMNKGLPKQGDTQSSVSEQILEENDGNRELVAEPQTANDLNLAANDEHDKENMIADEPTSSATTPAAAPEPPAEHNDEQPIELEATNTPATTEPSAAAEQSPAEPAAPAAAPTETRTEARGRSPPPPYHRTSVRLVPSAPPRPYTPLPLTAPHAPWHWLSAQLDDAPGAPPLRGCAPLKLSLVAALVHVSVACVAASCVLVCTAGLACAAAFRALRPSSGKSGVPRS</sequence>
<feature type="transmembrane region" description="Helical" evidence="2">
    <location>
        <begin position="221"/>
        <end position="251"/>
    </location>
</feature>
<feature type="region of interest" description="Disordered" evidence="1">
    <location>
        <begin position="1"/>
        <end position="180"/>
    </location>
</feature>
<evidence type="ECO:0000313" key="4">
    <source>
        <dbReference type="Proteomes" id="UP000703269"/>
    </source>
</evidence>
<evidence type="ECO:0000313" key="3">
    <source>
        <dbReference type="EMBL" id="GJE98803.1"/>
    </source>
</evidence>
<keyword evidence="4" id="KW-1185">Reference proteome</keyword>
<dbReference type="EMBL" id="BPQB01000095">
    <property type="protein sequence ID" value="GJE98803.1"/>
    <property type="molecule type" value="Genomic_DNA"/>
</dbReference>
<dbReference type="AlphaFoldDB" id="A0A9P3LKP0"/>
<keyword evidence="2" id="KW-1133">Transmembrane helix</keyword>
<evidence type="ECO:0000256" key="2">
    <source>
        <dbReference type="SAM" id="Phobius"/>
    </source>
</evidence>
<accession>A0A9P3LKP0</accession>
<feature type="compositionally biased region" description="Low complexity" evidence="1">
    <location>
        <begin position="121"/>
        <end position="153"/>
    </location>
</feature>